<dbReference type="EMBL" id="UGTM01000001">
    <property type="protein sequence ID" value="SUB86994.1"/>
    <property type="molecule type" value="Genomic_DNA"/>
</dbReference>
<evidence type="ECO:0000313" key="1">
    <source>
        <dbReference type="EMBL" id="SUB86994.1"/>
    </source>
</evidence>
<dbReference type="Proteomes" id="UP000255469">
    <property type="component" value="Unassembled WGS sequence"/>
</dbReference>
<sequence>MQNNKKKINDTIIIIRYLIFHPYLLVGEGQLEGLIRIGKCLTAVRMAIIQPFQPIGTGRDIFMYLRLAGR</sequence>
<organism evidence="1 2">
    <name type="scientific">Prevotella denticola</name>
    <dbReference type="NCBI Taxonomy" id="28129"/>
    <lineage>
        <taxon>Bacteria</taxon>
        <taxon>Pseudomonadati</taxon>
        <taxon>Bacteroidota</taxon>
        <taxon>Bacteroidia</taxon>
        <taxon>Bacteroidales</taxon>
        <taxon>Prevotellaceae</taxon>
        <taxon>Prevotella</taxon>
    </lineage>
</organism>
<name>A0A379E3V7_9BACT</name>
<dbReference type="AlphaFoldDB" id="A0A379E3V7"/>
<reference evidence="1 2" key="1">
    <citation type="submission" date="2018-06" db="EMBL/GenBank/DDBJ databases">
        <authorList>
            <consortium name="Pathogen Informatics"/>
            <person name="Doyle S."/>
        </authorList>
    </citation>
    <scope>NUCLEOTIDE SEQUENCE [LARGE SCALE GENOMIC DNA]</scope>
    <source>
        <strain evidence="1 2">NCTC13067</strain>
    </source>
</reference>
<proteinExistence type="predicted"/>
<accession>A0A379E3V7</accession>
<protein>
    <submittedName>
        <fullName evidence="1">Uncharacterized protein</fullName>
    </submittedName>
</protein>
<gene>
    <name evidence="1" type="ORF">NCTC13067_00649</name>
</gene>
<evidence type="ECO:0000313" key="2">
    <source>
        <dbReference type="Proteomes" id="UP000255469"/>
    </source>
</evidence>